<evidence type="ECO:0000313" key="1">
    <source>
        <dbReference type="EMBL" id="CAB5218427.1"/>
    </source>
</evidence>
<organism evidence="1">
    <name type="scientific">uncultured Caudovirales phage</name>
    <dbReference type="NCBI Taxonomy" id="2100421"/>
    <lineage>
        <taxon>Viruses</taxon>
        <taxon>Duplodnaviria</taxon>
        <taxon>Heunggongvirae</taxon>
        <taxon>Uroviricota</taxon>
        <taxon>Caudoviricetes</taxon>
        <taxon>Peduoviridae</taxon>
        <taxon>Maltschvirus</taxon>
        <taxon>Maltschvirus maltsch</taxon>
    </lineage>
</organism>
<gene>
    <name evidence="1" type="ORF">UFOVP219_16</name>
</gene>
<proteinExistence type="predicted"/>
<name>A0A6J7WL15_9CAUD</name>
<protein>
    <submittedName>
        <fullName evidence="1">Uncharacterized protein</fullName>
    </submittedName>
</protein>
<sequence>MIHINEIQKNTFTNYCEICGNWANEACDCCVECLAVADECECE</sequence>
<accession>A0A6J7WL15</accession>
<dbReference type="EMBL" id="LR798260">
    <property type="protein sequence ID" value="CAB5218427.1"/>
    <property type="molecule type" value="Genomic_DNA"/>
</dbReference>
<reference evidence="1" key="1">
    <citation type="submission" date="2020-05" db="EMBL/GenBank/DDBJ databases">
        <authorList>
            <person name="Chiriac C."/>
            <person name="Salcher M."/>
            <person name="Ghai R."/>
            <person name="Kavagutti S V."/>
        </authorList>
    </citation>
    <scope>NUCLEOTIDE SEQUENCE</scope>
</reference>